<accession>A0ACC0DB40</accession>
<dbReference type="EMBL" id="MU394293">
    <property type="protein sequence ID" value="KAI6089956.1"/>
    <property type="molecule type" value="Genomic_DNA"/>
</dbReference>
<reference evidence="1 2" key="1">
    <citation type="journal article" date="2022" name="New Phytol.">
        <title>Ecological generalism drives hyperdiversity of secondary metabolite gene clusters in xylarialean endophytes.</title>
        <authorList>
            <person name="Franco M.E.E."/>
            <person name="Wisecaver J.H."/>
            <person name="Arnold A.E."/>
            <person name="Ju Y.M."/>
            <person name="Slot J.C."/>
            <person name="Ahrendt S."/>
            <person name="Moore L.P."/>
            <person name="Eastman K.E."/>
            <person name="Scott K."/>
            <person name="Konkel Z."/>
            <person name="Mondo S.J."/>
            <person name="Kuo A."/>
            <person name="Hayes R.D."/>
            <person name="Haridas S."/>
            <person name="Andreopoulos B."/>
            <person name="Riley R."/>
            <person name="LaButti K."/>
            <person name="Pangilinan J."/>
            <person name="Lipzen A."/>
            <person name="Amirebrahimi M."/>
            <person name="Yan J."/>
            <person name="Adam C."/>
            <person name="Keymanesh K."/>
            <person name="Ng V."/>
            <person name="Louie K."/>
            <person name="Northen T."/>
            <person name="Drula E."/>
            <person name="Henrissat B."/>
            <person name="Hsieh H.M."/>
            <person name="Youens-Clark K."/>
            <person name="Lutzoni F."/>
            <person name="Miadlikowska J."/>
            <person name="Eastwood D.C."/>
            <person name="Hamelin R.C."/>
            <person name="Grigoriev I.V."/>
            <person name="U'Ren J.M."/>
        </authorList>
    </citation>
    <scope>NUCLEOTIDE SEQUENCE [LARGE SCALE GENOMIC DNA]</scope>
    <source>
        <strain evidence="1 2">ER1909</strain>
    </source>
</reference>
<dbReference type="Proteomes" id="UP001497680">
    <property type="component" value="Unassembled WGS sequence"/>
</dbReference>
<keyword evidence="2" id="KW-1185">Reference proteome</keyword>
<evidence type="ECO:0000313" key="1">
    <source>
        <dbReference type="EMBL" id="KAI6089956.1"/>
    </source>
</evidence>
<gene>
    <name evidence="1" type="ORF">F4821DRAFT_45400</name>
</gene>
<comment type="caution">
    <text evidence="1">The sequence shown here is derived from an EMBL/GenBank/DDBJ whole genome shotgun (WGS) entry which is preliminary data.</text>
</comment>
<sequence>MTSIRKVVITAFGDADVVKVLDDICPPPPPGHVQIATEYASFGGGDINMRKGVYPLQRKAPLTPGYAMVGTVRALGEGCSAFQVGDVVAVLTKYDADAQLVNQPEKYCIKVPDGVDHGQAAALPCDWFAAYGMVKHSAKVSKGQRVFIHGISGAVGAALMILCRLEGAEVYGTASVRNHDEIRKYGATPFVYTDKKWMESMKELGGAHAVFDALGFESFDESFSILAPGGIVVAYGNNMSSLPGGKIRNPALAITKLLSRNLNVISCKRTTFFGISRGSATYKPDVTELLDMIKKGIITVPIKNMWNMEDIQTAHREWGHGSGIGSLLIKVADD</sequence>
<name>A0ACC0DB40_9PEZI</name>
<protein>
    <submittedName>
        <fullName evidence="1">Protein indc11</fullName>
    </submittedName>
</protein>
<organism evidence="1 2">
    <name type="scientific">Hypoxylon rubiginosum</name>
    <dbReference type="NCBI Taxonomy" id="110542"/>
    <lineage>
        <taxon>Eukaryota</taxon>
        <taxon>Fungi</taxon>
        <taxon>Dikarya</taxon>
        <taxon>Ascomycota</taxon>
        <taxon>Pezizomycotina</taxon>
        <taxon>Sordariomycetes</taxon>
        <taxon>Xylariomycetidae</taxon>
        <taxon>Xylariales</taxon>
        <taxon>Hypoxylaceae</taxon>
        <taxon>Hypoxylon</taxon>
    </lineage>
</organism>
<evidence type="ECO:0000313" key="2">
    <source>
        <dbReference type="Proteomes" id="UP001497680"/>
    </source>
</evidence>
<proteinExistence type="predicted"/>